<dbReference type="InterPro" id="IPR045864">
    <property type="entry name" value="aa-tRNA-synth_II/BPL/LPL"/>
</dbReference>
<dbReference type="Gene3D" id="3.30.930.10">
    <property type="entry name" value="Bira Bifunctional Protein, Domain 2"/>
    <property type="match status" value="1"/>
</dbReference>
<keyword evidence="2" id="KW-0030">Aminoacyl-tRNA synthetase</keyword>
<evidence type="ECO:0000313" key="2">
    <source>
        <dbReference type="EMBL" id="MBB2890160.1"/>
    </source>
</evidence>
<dbReference type="InterPro" id="IPR006195">
    <property type="entry name" value="aa-tRNA-synth_II"/>
</dbReference>
<keyword evidence="3" id="KW-1185">Reference proteome</keyword>
<dbReference type="SUPFAM" id="SSF55681">
    <property type="entry name" value="Class II aaRS and biotin synthetases"/>
    <property type="match status" value="1"/>
</dbReference>
<evidence type="ECO:0000259" key="1">
    <source>
        <dbReference type="PROSITE" id="PS50862"/>
    </source>
</evidence>
<gene>
    <name evidence="2" type="ORF">FHU39_000144</name>
</gene>
<organism evidence="2 3">
    <name type="scientific">Flexivirga oryzae</name>
    <dbReference type="NCBI Taxonomy" id="1794944"/>
    <lineage>
        <taxon>Bacteria</taxon>
        <taxon>Bacillati</taxon>
        <taxon>Actinomycetota</taxon>
        <taxon>Actinomycetes</taxon>
        <taxon>Micrococcales</taxon>
        <taxon>Dermacoccaceae</taxon>
        <taxon>Flexivirga</taxon>
    </lineage>
</organism>
<dbReference type="GO" id="GO:0004812">
    <property type="term" value="F:aminoacyl-tRNA ligase activity"/>
    <property type="evidence" value="ECO:0007669"/>
    <property type="project" value="UniProtKB-KW"/>
</dbReference>
<keyword evidence="2" id="KW-0436">Ligase</keyword>
<dbReference type="NCBIfam" id="NF005479">
    <property type="entry name" value="PRK07080.1"/>
    <property type="match status" value="1"/>
</dbReference>
<accession>A0A839MXI1</accession>
<evidence type="ECO:0000313" key="3">
    <source>
        <dbReference type="Proteomes" id="UP000559182"/>
    </source>
</evidence>
<dbReference type="AlphaFoldDB" id="A0A839MXI1"/>
<dbReference type="PROSITE" id="PS50862">
    <property type="entry name" value="AA_TRNA_LIGASE_II"/>
    <property type="match status" value="1"/>
</dbReference>
<dbReference type="RefSeq" id="WP_183318061.1">
    <property type="nucleotide sequence ID" value="NZ_JACHVQ010000001.1"/>
</dbReference>
<proteinExistence type="predicted"/>
<protein>
    <submittedName>
        <fullName evidence="2">Seryl-tRNA synthetase</fullName>
    </submittedName>
</protein>
<sequence>MTDPSVVTDDRVVAQEAFRSDLVEAGILVRTSVDGLYQRSAVFESIVRGIERLVGAAGAGRYEPLLFFPPVLPRDVFVRSDYLRSFPDLTGSVDTFVGNDRDHADLLRALDEGEDWTQYLTPAEVMLCSAACHPLYPSLTGTLPEGGRRMEVQGFCFRHEPSVDPARMQIFRQHEFVAVGAPDDCIAHREEWLATALSILSTLGLPVTKVVANDPFFGRAGRILAVNQRETALKFEIVCPVTSEEFPTAIASGNYHMDHFGVPFEIRTADGETAHSACIGFGLERITLALLKTHGLDVQTWSADVRSQLGI</sequence>
<feature type="domain" description="Aminoacyl-transfer RNA synthetases class-II family profile" evidence="1">
    <location>
        <begin position="149"/>
        <end position="297"/>
    </location>
</feature>
<dbReference type="Proteomes" id="UP000559182">
    <property type="component" value="Unassembled WGS sequence"/>
</dbReference>
<name>A0A839MXI1_9MICO</name>
<comment type="caution">
    <text evidence="2">The sequence shown here is derived from an EMBL/GenBank/DDBJ whole genome shotgun (WGS) entry which is preliminary data.</text>
</comment>
<dbReference type="EMBL" id="JACHVQ010000001">
    <property type="protein sequence ID" value="MBB2890160.1"/>
    <property type="molecule type" value="Genomic_DNA"/>
</dbReference>
<reference evidence="2 3" key="1">
    <citation type="submission" date="2020-08" db="EMBL/GenBank/DDBJ databases">
        <title>Sequencing the genomes of 1000 actinobacteria strains.</title>
        <authorList>
            <person name="Klenk H.-P."/>
        </authorList>
    </citation>
    <scope>NUCLEOTIDE SEQUENCE [LARGE SCALE GENOMIC DNA]</scope>
    <source>
        <strain evidence="2 3">DSM 105369</strain>
    </source>
</reference>